<dbReference type="Proteomes" id="UP000215027">
    <property type="component" value="Chromosome I"/>
</dbReference>
<reference evidence="3" key="1">
    <citation type="submission" date="2016-01" db="EMBL/GenBank/DDBJ databases">
        <authorList>
            <person name="Mcilroy J.S."/>
            <person name="Karst M S."/>
            <person name="Albertsen M."/>
        </authorList>
    </citation>
    <scope>NUCLEOTIDE SEQUENCE</scope>
    <source>
        <strain evidence="3">Cfx-K</strain>
    </source>
</reference>
<dbReference type="Pfam" id="PF07653">
    <property type="entry name" value="SH3_2"/>
    <property type="match status" value="1"/>
</dbReference>
<dbReference type="InterPro" id="IPR036028">
    <property type="entry name" value="SH3-like_dom_sf"/>
</dbReference>
<dbReference type="InterPro" id="IPR014593">
    <property type="entry name" value="UCP034961_SH3_2"/>
</dbReference>
<protein>
    <submittedName>
        <fullName evidence="3">SH3 domain protein</fullName>
    </submittedName>
</protein>
<accession>A0A170PI89</accession>
<evidence type="ECO:0000256" key="1">
    <source>
        <dbReference type="ARBA" id="ARBA00022443"/>
    </source>
</evidence>
<gene>
    <name evidence="3" type="ORF">CFX0092_A2825</name>
</gene>
<evidence type="ECO:0000313" key="3">
    <source>
        <dbReference type="EMBL" id="CUS04703.2"/>
    </source>
</evidence>
<proteinExistence type="predicted"/>
<dbReference type="EMBL" id="LN890655">
    <property type="protein sequence ID" value="CUS04703.2"/>
    <property type="molecule type" value="Genomic_DNA"/>
</dbReference>
<sequence>MHLDETNMTTYRAVEPWSVHYPDPIRGAAGDRLTLGRRDDEFPGWVWATAGDGREGWVPESWLRMDGGNGTLLHDYTAAELALEPGDVVSGAVVVSGWLWATAADGRVGWAPLHCLVHG</sequence>
<keyword evidence="1" id="KW-0728">SH3 domain</keyword>
<dbReference type="SUPFAM" id="SSF50044">
    <property type="entry name" value="SH3-domain"/>
    <property type="match status" value="2"/>
</dbReference>
<dbReference type="KEGG" id="pbf:CFX0092_A2825"/>
<name>A0A170PI89_9CHLR</name>
<evidence type="ECO:0000259" key="2">
    <source>
        <dbReference type="Pfam" id="PF07653"/>
    </source>
</evidence>
<organism evidence="3 4">
    <name type="scientific">Candidatus Promineifilum breve</name>
    <dbReference type="NCBI Taxonomy" id="1806508"/>
    <lineage>
        <taxon>Bacteria</taxon>
        <taxon>Bacillati</taxon>
        <taxon>Chloroflexota</taxon>
        <taxon>Ardenticatenia</taxon>
        <taxon>Candidatus Promineifilales</taxon>
        <taxon>Candidatus Promineifilaceae</taxon>
        <taxon>Candidatus Promineifilum</taxon>
    </lineage>
</organism>
<dbReference type="AlphaFoldDB" id="A0A170PI89"/>
<feature type="domain" description="SH3" evidence="2">
    <location>
        <begin position="11"/>
        <end position="64"/>
    </location>
</feature>
<dbReference type="Gene3D" id="2.30.30.40">
    <property type="entry name" value="SH3 Domains"/>
    <property type="match status" value="1"/>
</dbReference>
<keyword evidence="4" id="KW-1185">Reference proteome</keyword>
<evidence type="ECO:0000313" key="4">
    <source>
        <dbReference type="Proteomes" id="UP000215027"/>
    </source>
</evidence>
<dbReference type="PIRSF" id="PIRSF034961">
    <property type="entry name" value="UCP034961_SH3_2"/>
    <property type="match status" value="1"/>
</dbReference>
<dbReference type="InterPro" id="IPR001452">
    <property type="entry name" value="SH3_domain"/>
</dbReference>